<dbReference type="AlphaFoldDB" id="A0AA47J1T3"/>
<evidence type="ECO:0000313" key="3">
    <source>
        <dbReference type="Proteomes" id="UP001164714"/>
    </source>
</evidence>
<gene>
    <name evidence="2" type="ORF">OZ415_01780</name>
</gene>
<dbReference type="GO" id="GO:0006979">
    <property type="term" value="P:response to oxidative stress"/>
    <property type="evidence" value="ECO:0007669"/>
    <property type="project" value="InterPro"/>
</dbReference>
<dbReference type="InterPro" id="IPR015946">
    <property type="entry name" value="KH_dom-like_a/b"/>
</dbReference>
<dbReference type="Pfam" id="PF02566">
    <property type="entry name" value="OsmC"/>
    <property type="match status" value="1"/>
</dbReference>
<protein>
    <submittedName>
        <fullName evidence="2">OsmC family protein</fullName>
    </submittedName>
</protein>
<dbReference type="InterPro" id="IPR019953">
    <property type="entry name" value="OHR"/>
</dbReference>
<dbReference type="InterPro" id="IPR036102">
    <property type="entry name" value="OsmC/Ohrsf"/>
</dbReference>
<proteinExistence type="inferred from homology"/>
<sequence>MAEDKLLYSTRVHNDQGLKGTAWVEGENELRVQTSSPLKADEPGTNPEQLIALSWATCLNATIEIALDRHGIKDVTSEVAIQVDYKLNKETKVTYFDLKVDVFLDLPRDQAETIVYEAEGRCPVSQIIGDYTYTEMVIHANDYGDGSKG</sequence>
<dbReference type="RefSeq" id="WP_269105191.1">
    <property type="nucleotide sequence ID" value="NZ_CP114063.1"/>
</dbReference>
<dbReference type="Gene3D" id="3.30.300.20">
    <property type="match status" value="1"/>
</dbReference>
<dbReference type="PANTHER" id="PTHR33797">
    <property type="entry name" value="ORGANIC HYDROPEROXIDE RESISTANCE PROTEIN-LIKE"/>
    <property type="match status" value="1"/>
</dbReference>
<dbReference type="Proteomes" id="UP001164714">
    <property type="component" value="Chromosome"/>
</dbReference>
<accession>A0AA47J1T3</accession>
<evidence type="ECO:0000256" key="1">
    <source>
        <dbReference type="ARBA" id="ARBA00007378"/>
    </source>
</evidence>
<name>A0AA47J1T3_9LACT</name>
<comment type="similarity">
    <text evidence="1">Belongs to the OsmC/Ohr family.</text>
</comment>
<dbReference type="PANTHER" id="PTHR33797:SF2">
    <property type="entry name" value="ORGANIC HYDROPEROXIDE RESISTANCE PROTEIN-LIKE"/>
    <property type="match status" value="1"/>
</dbReference>
<dbReference type="EMBL" id="CP114063">
    <property type="protein sequence ID" value="WAT24862.1"/>
    <property type="molecule type" value="Genomic_DNA"/>
</dbReference>
<dbReference type="SUPFAM" id="SSF82784">
    <property type="entry name" value="OsmC-like"/>
    <property type="match status" value="1"/>
</dbReference>
<reference evidence="2" key="1">
    <citation type="submission" date="2022-12" db="EMBL/GenBank/DDBJ databases">
        <title>Whole genome sequence analysis of a duck derived balloon bacteium Aerococcus urinaeequi henan2020.</title>
        <authorList>
            <person name="Zhang H."/>
            <person name="Qiao H.X."/>
            <person name="Bian C.Z."/>
            <person name="Shu J.C."/>
        </authorList>
    </citation>
    <scope>NUCLEOTIDE SEQUENCE</scope>
    <source>
        <strain evidence="2">2020-HN-1</strain>
    </source>
</reference>
<organism evidence="2 3">
    <name type="scientific">Aerococcus urinaeequi</name>
    <dbReference type="NCBI Taxonomy" id="51665"/>
    <lineage>
        <taxon>Bacteria</taxon>
        <taxon>Bacillati</taxon>
        <taxon>Bacillota</taxon>
        <taxon>Bacilli</taxon>
        <taxon>Lactobacillales</taxon>
        <taxon>Aerococcaceae</taxon>
        <taxon>Aerococcus</taxon>
    </lineage>
</organism>
<evidence type="ECO:0000313" key="2">
    <source>
        <dbReference type="EMBL" id="WAT24862.1"/>
    </source>
</evidence>
<dbReference type="InterPro" id="IPR003718">
    <property type="entry name" value="OsmC/Ohr_fam"/>
</dbReference>